<gene>
    <name evidence="7" type="ORF">JYK00_02420</name>
</gene>
<comment type="similarity">
    <text evidence="1">Belongs to the desulfoferrodoxin family.</text>
</comment>
<dbReference type="Proteomes" id="UP000671862">
    <property type="component" value="Chromosome"/>
</dbReference>
<dbReference type="InterPro" id="IPR036073">
    <property type="entry name" value="Desulfoferrodoxin_Fe-bd_dom_sf"/>
</dbReference>
<protein>
    <submittedName>
        <fullName evidence="7">Class II SORL domain-containing protein</fullName>
    </submittedName>
</protein>
<keyword evidence="3" id="KW-0479">Metal-binding</keyword>
<evidence type="ECO:0000256" key="4">
    <source>
        <dbReference type="ARBA" id="ARBA00022982"/>
    </source>
</evidence>
<evidence type="ECO:0000313" key="7">
    <source>
        <dbReference type="EMBL" id="QTA38399.1"/>
    </source>
</evidence>
<evidence type="ECO:0000256" key="3">
    <source>
        <dbReference type="ARBA" id="ARBA00022723"/>
    </source>
</evidence>
<dbReference type="PANTHER" id="PTHR36541:SF1">
    <property type="entry name" value="SUPEROXIDE REDUCTASE-RELATED"/>
    <property type="match status" value="1"/>
</dbReference>
<name>A0ABX7S865_9BACT</name>
<dbReference type="Pfam" id="PF01880">
    <property type="entry name" value="Desulfoferrodox"/>
    <property type="match status" value="1"/>
</dbReference>
<evidence type="ECO:0000313" key="8">
    <source>
        <dbReference type="Proteomes" id="UP000671862"/>
    </source>
</evidence>
<keyword evidence="8" id="KW-1185">Reference proteome</keyword>
<organism evidence="7 8">
    <name type="scientific">Thermosipho ferrireducens</name>
    <dbReference type="NCBI Taxonomy" id="2571116"/>
    <lineage>
        <taxon>Bacteria</taxon>
        <taxon>Thermotogati</taxon>
        <taxon>Thermotogota</taxon>
        <taxon>Thermotogae</taxon>
        <taxon>Thermotogales</taxon>
        <taxon>Fervidobacteriaceae</taxon>
        <taxon>Thermosipho</taxon>
    </lineage>
</organism>
<evidence type="ECO:0000259" key="6">
    <source>
        <dbReference type="Pfam" id="PF01880"/>
    </source>
</evidence>
<sequence>MLGNFIKSGDFKGEKHVPVIVAPEKVKANEWFEVEVSVGKEIPHPNTIEHHIAWIDLYAIPEGANFIQHIGRFEFVPELSEPFVKTKIKLEKSCRLIALSYCNIHGLWENDLEISVE</sequence>
<evidence type="ECO:0000256" key="1">
    <source>
        <dbReference type="ARBA" id="ARBA00005941"/>
    </source>
</evidence>
<accession>A0ABX7S865</accession>
<evidence type="ECO:0000256" key="2">
    <source>
        <dbReference type="ARBA" id="ARBA00022448"/>
    </source>
</evidence>
<dbReference type="PANTHER" id="PTHR36541">
    <property type="entry name" value="SUPEROXIDE REDUCTASE-RELATED"/>
    <property type="match status" value="1"/>
</dbReference>
<feature type="domain" description="Desulfoferrodoxin ferrous iron-binding" evidence="6">
    <location>
        <begin position="9"/>
        <end position="110"/>
    </location>
</feature>
<dbReference type="RefSeq" id="WP_207567118.1">
    <property type="nucleotide sequence ID" value="NZ_CP071446.1"/>
</dbReference>
<dbReference type="InterPro" id="IPR002742">
    <property type="entry name" value="Desulfoferrodoxin_Fe-bd_dom"/>
</dbReference>
<keyword evidence="5" id="KW-0408">Iron</keyword>
<dbReference type="Gene3D" id="2.60.40.730">
    <property type="entry name" value="SOR catalytic domain"/>
    <property type="match status" value="1"/>
</dbReference>
<proteinExistence type="inferred from homology"/>
<dbReference type="NCBIfam" id="TIGR00332">
    <property type="entry name" value="neela_ferrous"/>
    <property type="match status" value="1"/>
</dbReference>
<dbReference type="EMBL" id="CP071446">
    <property type="protein sequence ID" value="QTA38399.1"/>
    <property type="molecule type" value="Genomic_DNA"/>
</dbReference>
<reference evidence="7 8" key="1">
    <citation type="submission" date="2021-03" db="EMBL/GenBank/DDBJ databases">
        <title>Thermosipho ferrireducens sp.nov., an anaerobic thermophilic iron-reducing bacterium isolated from a deep-sea hydrothermal sulfide deposits.</title>
        <authorList>
            <person name="Zeng X."/>
            <person name="Chen Y."/>
            <person name="Shao Z."/>
        </authorList>
    </citation>
    <scope>NUCLEOTIDE SEQUENCE [LARGE SCALE GENOMIC DNA]</scope>
    <source>
        <strain evidence="7 8">JL129W03</strain>
    </source>
</reference>
<keyword evidence="2" id="KW-0813">Transport</keyword>
<dbReference type="CDD" id="cd03172">
    <property type="entry name" value="SORL_classII"/>
    <property type="match status" value="1"/>
</dbReference>
<evidence type="ECO:0000256" key="5">
    <source>
        <dbReference type="ARBA" id="ARBA00023004"/>
    </source>
</evidence>
<dbReference type="SUPFAM" id="SSF49367">
    <property type="entry name" value="Superoxide reductase-like"/>
    <property type="match status" value="1"/>
</dbReference>
<dbReference type="InterPro" id="IPR051233">
    <property type="entry name" value="Desulfoferrodoxin_SOR"/>
</dbReference>
<keyword evidence="4" id="KW-0249">Electron transport</keyword>